<evidence type="ECO:0000256" key="2">
    <source>
        <dbReference type="ARBA" id="ARBA00022729"/>
    </source>
</evidence>
<dbReference type="GO" id="GO:0008010">
    <property type="term" value="F:structural constituent of chitin-based larval cuticle"/>
    <property type="evidence" value="ECO:0007669"/>
    <property type="project" value="TreeGrafter"/>
</dbReference>
<dbReference type="Proteomes" id="UP000299102">
    <property type="component" value="Unassembled WGS sequence"/>
</dbReference>
<name>A0A4C1ZS68_EUMVA</name>
<sequence length="240" mass="26743">MGNCILKSSRILEKNGFANLHVPDSTDETNLLLRLLIESVDLYLLAASLVSDHHEQDRRIKSWSSRNHWRISCPRYLIYLLDRSLTSLHPVRSAVFHKLGGYTAVLPDDDQGILEKQETFGNILLAVISFSLAAPVDEANAEVKKLETNVYEDGFKYTYETSNAIAAEAEGTLKKFPENSAVVVKGSFDFITPDGGPVHFTYVADENGYQPQSDILPVGPEIPAYITRALEWIAAHPPKE</sequence>
<dbReference type="PROSITE" id="PS51155">
    <property type="entry name" value="CHIT_BIND_RR_2"/>
    <property type="match status" value="1"/>
</dbReference>
<evidence type="ECO:0000313" key="5">
    <source>
        <dbReference type="Proteomes" id="UP000299102"/>
    </source>
</evidence>
<accession>A0A4C1ZS68</accession>
<comment type="caution">
    <text evidence="4">The sequence shown here is derived from an EMBL/GenBank/DDBJ whole genome shotgun (WGS) entry which is preliminary data.</text>
</comment>
<dbReference type="GO" id="GO:0062129">
    <property type="term" value="C:chitin-based extracellular matrix"/>
    <property type="evidence" value="ECO:0007669"/>
    <property type="project" value="TreeGrafter"/>
</dbReference>
<proteinExistence type="predicted"/>
<reference evidence="4 5" key="1">
    <citation type="journal article" date="2019" name="Commun. Biol.">
        <title>The bagworm genome reveals a unique fibroin gene that provides high tensile strength.</title>
        <authorList>
            <person name="Kono N."/>
            <person name="Nakamura H."/>
            <person name="Ohtoshi R."/>
            <person name="Tomita M."/>
            <person name="Numata K."/>
            <person name="Arakawa K."/>
        </authorList>
    </citation>
    <scope>NUCLEOTIDE SEQUENCE [LARGE SCALE GENOMIC DNA]</scope>
</reference>
<keyword evidence="5" id="KW-1185">Reference proteome</keyword>
<dbReference type="EMBL" id="BGZK01002011">
    <property type="protein sequence ID" value="GBP89593.1"/>
    <property type="molecule type" value="Genomic_DNA"/>
</dbReference>
<dbReference type="InterPro" id="IPR000618">
    <property type="entry name" value="Insect_cuticle"/>
</dbReference>
<dbReference type="AlphaFoldDB" id="A0A4C1ZS68"/>
<dbReference type="PANTHER" id="PTHR10380:SF237">
    <property type="entry name" value="CUTICULAR PROTEIN 65AU, ISOFORM A-RELATED"/>
    <property type="match status" value="1"/>
</dbReference>
<evidence type="ECO:0000256" key="1">
    <source>
        <dbReference type="ARBA" id="ARBA00022460"/>
    </source>
</evidence>
<dbReference type="PRINTS" id="PR00947">
    <property type="entry name" value="CUTICLE"/>
</dbReference>
<organism evidence="4 5">
    <name type="scientific">Eumeta variegata</name>
    <name type="common">Bagworm moth</name>
    <name type="synonym">Eumeta japonica</name>
    <dbReference type="NCBI Taxonomy" id="151549"/>
    <lineage>
        <taxon>Eukaryota</taxon>
        <taxon>Metazoa</taxon>
        <taxon>Ecdysozoa</taxon>
        <taxon>Arthropoda</taxon>
        <taxon>Hexapoda</taxon>
        <taxon>Insecta</taxon>
        <taxon>Pterygota</taxon>
        <taxon>Neoptera</taxon>
        <taxon>Endopterygota</taxon>
        <taxon>Lepidoptera</taxon>
        <taxon>Glossata</taxon>
        <taxon>Ditrysia</taxon>
        <taxon>Tineoidea</taxon>
        <taxon>Psychidae</taxon>
        <taxon>Oiketicinae</taxon>
        <taxon>Eumeta</taxon>
    </lineage>
</organism>
<dbReference type="PROSITE" id="PS00233">
    <property type="entry name" value="CHIT_BIND_RR_1"/>
    <property type="match status" value="1"/>
</dbReference>
<keyword evidence="2" id="KW-0732">Signal</keyword>
<dbReference type="STRING" id="151549.A0A4C1ZS68"/>
<dbReference type="InterPro" id="IPR050468">
    <property type="entry name" value="Cuticle_Struct_Prot"/>
</dbReference>
<keyword evidence="1 3" id="KW-0193">Cuticle</keyword>
<dbReference type="OrthoDB" id="7998177at2759"/>
<dbReference type="Pfam" id="PF00379">
    <property type="entry name" value="Chitin_bind_4"/>
    <property type="match status" value="1"/>
</dbReference>
<evidence type="ECO:0000256" key="3">
    <source>
        <dbReference type="PROSITE-ProRule" id="PRU00497"/>
    </source>
</evidence>
<dbReference type="PANTHER" id="PTHR10380">
    <property type="entry name" value="CUTICLE PROTEIN"/>
    <property type="match status" value="1"/>
</dbReference>
<protein>
    <submittedName>
        <fullName evidence="4">Larval cuticle protein LCP-17</fullName>
    </submittedName>
</protein>
<evidence type="ECO:0000313" key="4">
    <source>
        <dbReference type="EMBL" id="GBP89593.1"/>
    </source>
</evidence>
<gene>
    <name evidence="4" type="primary">LCP17</name>
    <name evidence="4" type="ORF">EVAR_59759_1</name>
</gene>
<dbReference type="InterPro" id="IPR031311">
    <property type="entry name" value="CHIT_BIND_RR_consensus"/>
</dbReference>